<gene>
    <name evidence="2" type="ORF">HERILL_LOCUS14666</name>
</gene>
<name>A0A7R8V3P4_HERIL</name>
<dbReference type="Proteomes" id="UP000594454">
    <property type="component" value="Chromosome 6"/>
</dbReference>
<accession>A0A7R8V3P4</accession>
<feature type="region of interest" description="Disordered" evidence="1">
    <location>
        <begin position="1"/>
        <end position="28"/>
    </location>
</feature>
<dbReference type="AlphaFoldDB" id="A0A7R8V3P4"/>
<feature type="region of interest" description="Disordered" evidence="1">
    <location>
        <begin position="205"/>
        <end position="243"/>
    </location>
</feature>
<dbReference type="OrthoDB" id="6077919at2759"/>
<dbReference type="EMBL" id="LR899014">
    <property type="protein sequence ID" value="CAD7092291.1"/>
    <property type="molecule type" value="Genomic_DNA"/>
</dbReference>
<evidence type="ECO:0000313" key="3">
    <source>
        <dbReference type="Proteomes" id="UP000594454"/>
    </source>
</evidence>
<protein>
    <submittedName>
        <fullName evidence="2">Uncharacterized protein</fullName>
    </submittedName>
</protein>
<organism evidence="2 3">
    <name type="scientific">Hermetia illucens</name>
    <name type="common">Black soldier fly</name>
    <dbReference type="NCBI Taxonomy" id="343691"/>
    <lineage>
        <taxon>Eukaryota</taxon>
        <taxon>Metazoa</taxon>
        <taxon>Ecdysozoa</taxon>
        <taxon>Arthropoda</taxon>
        <taxon>Hexapoda</taxon>
        <taxon>Insecta</taxon>
        <taxon>Pterygota</taxon>
        <taxon>Neoptera</taxon>
        <taxon>Endopterygota</taxon>
        <taxon>Diptera</taxon>
        <taxon>Brachycera</taxon>
        <taxon>Stratiomyomorpha</taxon>
        <taxon>Stratiomyidae</taxon>
        <taxon>Hermetiinae</taxon>
        <taxon>Hermetia</taxon>
    </lineage>
</organism>
<feature type="region of interest" description="Disordered" evidence="1">
    <location>
        <begin position="122"/>
        <end position="162"/>
    </location>
</feature>
<feature type="region of interest" description="Disordered" evidence="1">
    <location>
        <begin position="321"/>
        <end position="348"/>
    </location>
</feature>
<proteinExistence type="predicted"/>
<evidence type="ECO:0000256" key="1">
    <source>
        <dbReference type="SAM" id="MobiDB-lite"/>
    </source>
</evidence>
<feature type="compositionally biased region" description="Basic residues" evidence="1">
    <location>
        <begin position="329"/>
        <end position="344"/>
    </location>
</feature>
<feature type="compositionally biased region" description="Low complexity" evidence="1">
    <location>
        <begin position="205"/>
        <end position="234"/>
    </location>
</feature>
<evidence type="ECO:0000313" key="2">
    <source>
        <dbReference type="EMBL" id="CAD7092291.1"/>
    </source>
</evidence>
<reference evidence="2 3" key="1">
    <citation type="submission" date="2020-11" db="EMBL/GenBank/DDBJ databases">
        <authorList>
            <person name="Wallbank WR R."/>
            <person name="Pardo Diaz C."/>
            <person name="Kozak K."/>
            <person name="Martin S."/>
            <person name="Jiggins C."/>
            <person name="Moest M."/>
            <person name="Warren A I."/>
            <person name="Generalovic N T."/>
            <person name="Byers J.R.P. K."/>
            <person name="Montejo-Kovacevich G."/>
            <person name="Yen C E."/>
        </authorList>
    </citation>
    <scope>NUCLEOTIDE SEQUENCE [LARGE SCALE GENOMIC DNA]</scope>
</reference>
<sequence length="373" mass="40608">MSSVVGDCTPKGDSEEDNTLPSAKRKPYPVVLCDSENSTSSMTHDDDLLESDNDIKPFIQKRFPATMGGLSIPHHGLSAAFHGYHAHSAAANINNGNKTPFLLPAEIYKSLFASAVLQKQQQHHHHQYNQTSLSTTMSGNSSGASIAEKTNHSPPPPPPFPRNLLFSCGEKYHQSLQDQENDVPENKINDKAAAFVWNNDGSVTSTNHSTISHHNNNNNTTSNNNNHTTNNHSSASATPVPGVSPVTTLSSPVGLGPNATMPVGGVQGQNPTQGLVHWMSAVMAEHMTGNTHHDPTVGMHYMWNGGVDELQTSASVETLERTKEQHSNKSAKVKRNKGKQKRSTKKIDDKEIPIHVVYSHKMRPSLFPVLKFS</sequence>
<keyword evidence="3" id="KW-1185">Reference proteome</keyword>
<dbReference type="InParanoid" id="A0A7R8V3P4"/>
<feature type="compositionally biased region" description="Polar residues" evidence="1">
    <location>
        <begin position="128"/>
        <end position="144"/>
    </location>
</feature>